<dbReference type="KEGG" id="bkw:BkAM31D_10785"/>
<gene>
    <name evidence="2" type="ORF">BkAM31D_10785</name>
</gene>
<proteinExistence type="predicted"/>
<sequence>MTAVQLVAVLSIGFIAMASAIAMAIYMLKVAEHTE</sequence>
<organism evidence="2 3">
    <name type="scientific">Halalkalibacter krulwichiae</name>
    <dbReference type="NCBI Taxonomy" id="199441"/>
    <lineage>
        <taxon>Bacteria</taxon>
        <taxon>Bacillati</taxon>
        <taxon>Bacillota</taxon>
        <taxon>Bacilli</taxon>
        <taxon>Bacillales</taxon>
        <taxon>Bacillaceae</taxon>
        <taxon>Halalkalibacter</taxon>
    </lineage>
</organism>
<evidence type="ECO:0000313" key="2">
    <source>
        <dbReference type="EMBL" id="ARK30272.1"/>
    </source>
</evidence>
<keyword evidence="3" id="KW-1185">Reference proteome</keyword>
<protein>
    <submittedName>
        <fullName evidence="2">Uncharacterized protein</fullName>
    </submittedName>
</protein>
<reference evidence="2 3" key="1">
    <citation type="submission" date="2017-04" db="EMBL/GenBank/DDBJ databases">
        <title>Bacillus krulwichiae AM31D Genome sequencing and assembly.</title>
        <authorList>
            <person name="Krulwich T.A."/>
            <person name="Anastor L."/>
            <person name="Ehrlich R."/>
            <person name="Ehrlich G.D."/>
            <person name="Janto B."/>
        </authorList>
    </citation>
    <scope>NUCLEOTIDE SEQUENCE [LARGE SCALE GENOMIC DNA]</scope>
    <source>
        <strain evidence="2 3">AM31D</strain>
    </source>
</reference>
<keyword evidence="1" id="KW-0472">Membrane</keyword>
<dbReference type="Proteomes" id="UP000193006">
    <property type="component" value="Chromosome"/>
</dbReference>
<keyword evidence="1" id="KW-0812">Transmembrane</keyword>
<dbReference type="AlphaFoldDB" id="A0A1X9MI88"/>
<evidence type="ECO:0000313" key="3">
    <source>
        <dbReference type="Proteomes" id="UP000193006"/>
    </source>
</evidence>
<name>A0A1X9MI88_9BACI</name>
<dbReference type="EMBL" id="CP020814">
    <property type="protein sequence ID" value="ARK30272.1"/>
    <property type="molecule type" value="Genomic_DNA"/>
</dbReference>
<evidence type="ECO:0000256" key="1">
    <source>
        <dbReference type="SAM" id="Phobius"/>
    </source>
</evidence>
<accession>A0A1X9MI88</accession>
<keyword evidence="1" id="KW-1133">Transmembrane helix</keyword>
<feature type="transmembrane region" description="Helical" evidence="1">
    <location>
        <begin position="6"/>
        <end position="28"/>
    </location>
</feature>